<keyword evidence="2" id="KW-1185">Reference proteome</keyword>
<gene>
    <name evidence="1" type="ORF">SAY86_020806</name>
</gene>
<name>A0AAN7M7H8_TRANT</name>
<dbReference type="Proteomes" id="UP001346149">
    <property type="component" value="Unassembled WGS sequence"/>
</dbReference>
<organism evidence="1 2">
    <name type="scientific">Trapa natans</name>
    <name type="common">Water chestnut</name>
    <dbReference type="NCBI Taxonomy" id="22666"/>
    <lineage>
        <taxon>Eukaryota</taxon>
        <taxon>Viridiplantae</taxon>
        <taxon>Streptophyta</taxon>
        <taxon>Embryophyta</taxon>
        <taxon>Tracheophyta</taxon>
        <taxon>Spermatophyta</taxon>
        <taxon>Magnoliopsida</taxon>
        <taxon>eudicotyledons</taxon>
        <taxon>Gunneridae</taxon>
        <taxon>Pentapetalae</taxon>
        <taxon>rosids</taxon>
        <taxon>malvids</taxon>
        <taxon>Myrtales</taxon>
        <taxon>Lythraceae</taxon>
        <taxon>Trapa</taxon>
    </lineage>
</organism>
<accession>A0AAN7M7H8</accession>
<evidence type="ECO:0000313" key="1">
    <source>
        <dbReference type="EMBL" id="KAK4800319.1"/>
    </source>
</evidence>
<dbReference type="SUPFAM" id="SSF49599">
    <property type="entry name" value="TRAF domain-like"/>
    <property type="match status" value="1"/>
</dbReference>
<comment type="caution">
    <text evidence="1">The sequence shown here is derived from an EMBL/GenBank/DDBJ whole genome shotgun (WGS) entry which is preliminary data.</text>
</comment>
<dbReference type="PANTHER" id="PTHR47242:SF1">
    <property type="entry name" value="TRAF-LIKE FAMILY PROTEIN"/>
    <property type="match status" value="1"/>
</dbReference>
<evidence type="ECO:0000313" key="2">
    <source>
        <dbReference type="Proteomes" id="UP001346149"/>
    </source>
</evidence>
<protein>
    <submittedName>
        <fullName evidence="1">Uncharacterized protein</fullName>
    </submittedName>
</protein>
<dbReference type="AlphaFoldDB" id="A0AAN7M7H8"/>
<dbReference type="EMBL" id="JAXQNO010000003">
    <property type="protein sequence ID" value="KAK4800319.1"/>
    <property type="molecule type" value="Genomic_DNA"/>
</dbReference>
<proteinExistence type="predicted"/>
<reference evidence="1 2" key="1">
    <citation type="journal article" date="2023" name="Hortic Res">
        <title>Pangenome of water caltrop reveals structural variations and asymmetric subgenome divergence after allopolyploidization.</title>
        <authorList>
            <person name="Zhang X."/>
            <person name="Chen Y."/>
            <person name="Wang L."/>
            <person name="Yuan Y."/>
            <person name="Fang M."/>
            <person name="Shi L."/>
            <person name="Lu R."/>
            <person name="Comes H.P."/>
            <person name="Ma Y."/>
            <person name="Chen Y."/>
            <person name="Huang G."/>
            <person name="Zhou Y."/>
            <person name="Zheng Z."/>
            <person name="Qiu Y."/>
        </authorList>
    </citation>
    <scope>NUCLEOTIDE SEQUENCE [LARGE SCALE GENOMIC DNA]</scope>
    <source>
        <strain evidence="1">F231</strain>
    </source>
</reference>
<dbReference type="PANTHER" id="PTHR47242">
    <property type="entry name" value="TRAF-LIKE FAMILY PROTEIN"/>
    <property type="match status" value="1"/>
</dbReference>
<sequence length="206" mass="22845">MAIVNQKNPAKTIWKESSICTKTWNNSVLQFMKVSDMLEADAGFLVRDTEFFVCEIMDCCPWFEFSDLEAHWTLCKGLRALAKSASLFVSNTFRLWRLLSRKKCHDMLPDLYGVGLDALSLKELETISRIHEDGLRQIHTLQKGGPVGSSLVAQGHSLTHNQVLFATTPGLPPMAVGLPQALLPNGVPMHGIDHVGAMGPWFTHTA</sequence>